<sequence length="123" mass="14100">MSAAKYPLRPPSKTNSISDDRPKRLRKPCDTRNSSCDETIQSPIYEMMVLPTEKPSSLEIEGIERWKLGLLQRWNATDVTRHHTSDAIFTPFDLFKDVSEFLNDTRIASGNFPEHEETTAITM</sequence>
<gene>
    <name evidence="2" type="ORF">FMAN_09310</name>
</gene>
<organism evidence="2 3">
    <name type="scientific">Fusarium mangiferae</name>
    <name type="common">Mango malformation disease fungus</name>
    <dbReference type="NCBI Taxonomy" id="192010"/>
    <lineage>
        <taxon>Eukaryota</taxon>
        <taxon>Fungi</taxon>
        <taxon>Dikarya</taxon>
        <taxon>Ascomycota</taxon>
        <taxon>Pezizomycotina</taxon>
        <taxon>Sordariomycetes</taxon>
        <taxon>Hypocreomycetidae</taxon>
        <taxon>Hypocreales</taxon>
        <taxon>Nectriaceae</taxon>
        <taxon>Fusarium</taxon>
        <taxon>Fusarium fujikuroi species complex</taxon>
    </lineage>
</organism>
<evidence type="ECO:0000256" key="1">
    <source>
        <dbReference type="SAM" id="MobiDB-lite"/>
    </source>
</evidence>
<comment type="caution">
    <text evidence="2">The sequence shown here is derived from an EMBL/GenBank/DDBJ whole genome shotgun (WGS) entry which is preliminary data.</text>
</comment>
<name>A0A1L7SXP1_FUSMA</name>
<proteinExistence type="predicted"/>
<dbReference type="AlphaFoldDB" id="A0A1L7SXP1"/>
<dbReference type="Proteomes" id="UP000184255">
    <property type="component" value="Unassembled WGS sequence"/>
</dbReference>
<evidence type="ECO:0000313" key="2">
    <source>
        <dbReference type="EMBL" id="CVK91164.1"/>
    </source>
</evidence>
<dbReference type="RefSeq" id="XP_041680830.1">
    <property type="nucleotide sequence ID" value="XM_041830136.1"/>
</dbReference>
<feature type="region of interest" description="Disordered" evidence="1">
    <location>
        <begin position="1"/>
        <end position="37"/>
    </location>
</feature>
<evidence type="ECO:0000313" key="3">
    <source>
        <dbReference type="Proteomes" id="UP000184255"/>
    </source>
</evidence>
<accession>A0A1L7SXP1</accession>
<dbReference type="EMBL" id="FCQH01000004">
    <property type="protein sequence ID" value="CVK91164.1"/>
    <property type="molecule type" value="Genomic_DNA"/>
</dbReference>
<protein>
    <submittedName>
        <fullName evidence="2">Uncharacterized protein</fullName>
    </submittedName>
</protein>
<reference evidence="3" key="1">
    <citation type="journal article" date="2016" name="Genome Biol. Evol.">
        <title>Comparative 'omics' of the Fusarium fujikuroi species complex highlights differences in genetic potential and metabolite synthesis.</title>
        <authorList>
            <person name="Niehaus E.-M."/>
            <person name="Muensterkoetter M."/>
            <person name="Proctor R.H."/>
            <person name="Brown D.W."/>
            <person name="Sharon A."/>
            <person name="Idan Y."/>
            <person name="Oren-Young L."/>
            <person name="Sieber C.M."/>
            <person name="Novak O."/>
            <person name="Pencik A."/>
            <person name="Tarkowska D."/>
            <person name="Hromadova K."/>
            <person name="Freeman S."/>
            <person name="Maymon M."/>
            <person name="Elazar M."/>
            <person name="Youssef S.A."/>
            <person name="El-Shabrawy E.S.M."/>
            <person name="Shalaby A.B.A."/>
            <person name="Houterman P."/>
            <person name="Brock N.L."/>
            <person name="Burkhardt I."/>
            <person name="Tsavkelova E.A."/>
            <person name="Dickschat J.S."/>
            <person name="Galuszka P."/>
            <person name="Gueldener U."/>
            <person name="Tudzynski B."/>
        </authorList>
    </citation>
    <scope>NUCLEOTIDE SEQUENCE [LARGE SCALE GENOMIC DNA]</scope>
    <source>
        <strain evidence="3">MRC7560</strain>
    </source>
</reference>
<feature type="compositionally biased region" description="Basic and acidic residues" evidence="1">
    <location>
        <begin position="18"/>
        <end position="30"/>
    </location>
</feature>
<dbReference type="VEuPathDB" id="FungiDB:FMAN_09310"/>
<keyword evidence="3" id="KW-1185">Reference proteome</keyword>
<dbReference type="GeneID" id="65088569"/>